<dbReference type="InterPro" id="IPR050555">
    <property type="entry name" value="Bact_Solute-Bind_Prot2"/>
</dbReference>
<comment type="similarity">
    <text evidence="2">Belongs to the bacterial solute-binding protein 2 family.</text>
</comment>
<feature type="domain" description="Periplasmic binding protein" evidence="3">
    <location>
        <begin position="84"/>
        <end position="343"/>
    </location>
</feature>
<sequence length="407" mass="43600">MVTRTSVLCNQAHSPPLRGPFPMRTAWRSSVFWSLGLTAVASLAGCQAEIPKETASSDGPAVELGSASGDMGAAPAKDLKRIIILTNSASSFWDPCRAGIQDAATQLKLADAGLTAVMDVPDATPQGQLDKLRQYSSQSDVAAIGISPVDSANAAIVDELRKLQERGIPIVTIDSDLDRERFRDVRYAFLGTDNAAGGRALGKCAAALSPDGGAYVTFVGRTGAQNAIDRIAGFAEGAGDKFTSKDTMSDETDRTRARENVRNAIRNHPDLNTLVGIWSYNAPAIVDVVREQKVRDKFKVVVFDAEPLTIQAMKDGDVDVLVVQDPYAMGFQGVRMLAALVQKDEAVLNEMLPNHGQPDGDIFDTGLKVVVPDESSPIKADLFTGKVTHMTLSTFQEWLDKYGLTGS</sequence>
<dbReference type="InterPro" id="IPR025997">
    <property type="entry name" value="SBP_2_dom"/>
</dbReference>
<evidence type="ECO:0000256" key="1">
    <source>
        <dbReference type="ARBA" id="ARBA00004196"/>
    </source>
</evidence>
<accession>A0A7C2P9B2</accession>
<gene>
    <name evidence="4" type="ORF">ENQ76_04300</name>
</gene>
<dbReference type="PANTHER" id="PTHR30036">
    <property type="entry name" value="D-XYLOSE-BINDING PERIPLASMIC PROTEIN"/>
    <property type="match status" value="1"/>
</dbReference>
<organism evidence="4">
    <name type="scientific">Schlesneria paludicola</name>
    <dbReference type="NCBI Taxonomy" id="360056"/>
    <lineage>
        <taxon>Bacteria</taxon>
        <taxon>Pseudomonadati</taxon>
        <taxon>Planctomycetota</taxon>
        <taxon>Planctomycetia</taxon>
        <taxon>Planctomycetales</taxon>
        <taxon>Planctomycetaceae</taxon>
        <taxon>Schlesneria</taxon>
    </lineage>
</organism>
<evidence type="ECO:0000313" key="4">
    <source>
        <dbReference type="EMBL" id="HEN14676.1"/>
    </source>
</evidence>
<proteinExistence type="inferred from homology"/>
<name>A0A7C2P9B2_9PLAN</name>
<dbReference type="Pfam" id="PF13407">
    <property type="entry name" value="Peripla_BP_4"/>
    <property type="match status" value="1"/>
</dbReference>
<comment type="subcellular location">
    <subcellularLocation>
        <location evidence="1">Cell envelope</location>
    </subcellularLocation>
</comment>
<protein>
    <recommendedName>
        <fullName evidence="3">Periplasmic binding protein domain-containing protein</fullName>
    </recommendedName>
</protein>
<comment type="caution">
    <text evidence="4">The sequence shown here is derived from an EMBL/GenBank/DDBJ whole genome shotgun (WGS) entry which is preliminary data.</text>
</comment>
<dbReference type="AlphaFoldDB" id="A0A7C2P9B2"/>
<dbReference type="PANTHER" id="PTHR30036:SF7">
    <property type="entry name" value="ABC TRANSPORTER PERIPLASMIC-BINDING PROTEIN YPHF"/>
    <property type="match status" value="1"/>
</dbReference>
<dbReference type="Gene3D" id="3.40.50.2300">
    <property type="match status" value="2"/>
</dbReference>
<dbReference type="GO" id="GO:0030288">
    <property type="term" value="C:outer membrane-bounded periplasmic space"/>
    <property type="evidence" value="ECO:0007669"/>
    <property type="project" value="TreeGrafter"/>
</dbReference>
<dbReference type="EMBL" id="DSOK01000129">
    <property type="protein sequence ID" value="HEN14676.1"/>
    <property type="molecule type" value="Genomic_DNA"/>
</dbReference>
<dbReference type="SUPFAM" id="SSF53822">
    <property type="entry name" value="Periplasmic binding protein-like I"/>
    <property type="match status" value="1"/>
</dbReference>
<dbReference type="GO" id="GO:0030246">
    <property type="term" value="F:carbohydrate binding"/>
    <property type="evidence" value="ECO:0007669"/>
    <property type="project" value="TreeGrafter"/>
</dbReference>
<dbReference type="InterPro" id="IPR028082">
    <property type="entry name" value="Peripla_BP_I"/>
</dbReference>
<evidence type="ECO:0000256" key="2">
    <source>
        <dbReference type="ARBA" id="ARBA00007639"/>
    </source>
</evidence>
<evidence type="ECO:0000259" key="3">
    <source>
        <dbReference type="Pfam" id="PF13407"/>
    </source>
</evidence>
<reference evidence="4" key="1">
    <citation type="journal article" date="2020" name="mSystems">
        <title>Genome- and Community-Level Interaction Insights into Carbon Utilization and Element Cycling Functions of Hydrothermarchaeota in Hydrothermal Sediment.</title>
        <authorList>
            <person name="Zhou Z."/>
            <person name="Liu Y."/>
            <person name="Xu W."/>
            <person name="Pan J."/>
            <person name="Luo Z.H."/>
            <person name="Li M."/>
        </authorList>
    </citation>
    <scope>NUCLEOTIDE SEQUENCE [LARGE SCALE GENOMIC DNA]</scope>
    <source>
        <strain evidence="4">SpSt-339</strain>
    </source>
</reference>